<evidence type="ECO:0000313" key="2">
    <source>
        <dbReference type="Proteomes" id="UP001150879"/>
    </source>
</evidence>
<dbReference type="Proteomes" id="UP001150879">
    <property type="component" value="Unassembled WGS sequence"/>
</dbReference>
<gene>
    <name evidence="1" type="ORF">N7472_004936</name>
</gene>
<sequence length="122" mass="14531">MIEAKWLFQYIYNQQVYPIQRLWKGIYIYESASSRNLSNVKTAEHIRPRMSRSLYENMVPDRKLGDTIFCLMGEEKEAFLDLIKGMLLWHPDMRKKADPLAKHPFFQPEQISASLCERFLTE</sequence>
<dbReference type="SUPFAM" id="SSF56112">
    <property type="entry name" value="Protein kinase-like (PK-like)"/>
    <property type="match status" value="1"/>
</dbReference>
<name>A0A9W9MFX7_9EURO</name>
<evidence type="ECO:0000313" key="1">
    <source>
        <dbReference type="EMBL" id="KAJ5199732.1"/>
    </source>
</evidence>
<comment type="caution">
    <text evidence="1">The sequence shown here is derived from an EMBL/GenBank/DDBJ whole genome shotgun (WGS) entry which is preliminary data.</text>
</comment>
<reference evidence="1" key="1">
    <citation type="submission" date="2022-11" db="EMBL/GenBank/DDBJ databases">
        <authorList>
            <person name="Petersen C."/>
        </authorList>
    </citation>
    <scope>NUCLEOTIDE SEQUENCE</scope>
    <source>
        <strain evidence="1">IBT 16849</strain>
    </source>
</reference>
<keyword evidence="1" id="KW-0808">Transferase</keyword>
<keyword evidence="1" id="KW-0418">Kinase</keyword>
<proteinExistence type="predicted"/>
<dbReference type="AlphaFoldDB" id="A0A9W9MFX7"/>
<dbReference type="EMBL" id="JAPQKP010000003">
    <property type="protein sequence ID" value="KAJ5199732.1"/>
    <property type="molecule type" value="Genomic_DNA"/>
</dbReference>
<protein>
    <submittedName>
        <fullName evidence="1">Kinase-like protein</fullName>
    </submittedName>
</protein>
<accession>A0A9W9MFX7</accession>
<dbReference type="GO" id="GO:0016301">
    <property type="term" value="F:kinase activity"/>
    <property type="evidence" value="ECO:0007669"/>
    <property type="project" value="UniProtKB-KW"/>
</dbReference>
<keyword evidence="2" id="KW-1185">Reference proteome</keyword>
<dbReference type="Gene3D" id="1.10.510.10">
    <property type="entry name" value="Transferase(Phosphotransferase) domain 1"/>
    <property type="match status" value="1"/>
</dbReference>
<reference evidence="1" key="2">
    <citation type="journal article" date="2023" name="IMA Fungus">
        <title>Comparative genomic study of the Penicillium genus elucidates a diverse pangenome and 15 lateral gene transfer events.</title>
        <authorList>
            <person name="Petersen C."/>
            <person name="Sorensen T."/>
            <person name="Nielsen M.R."/>
            <person name="Sondergaard T.E."/>
            <person name="Sorensen J.L."/>
            <person name="Fitzpatrick D.A."/>
            <person name="Frisvad J.C."/>
            <person name="Nielsen K.L."/>
        </authorList>
    </citation>
    <scope>NUCLEOTIDE SEQUENCE</scope>
    <source>
        <strain evidence="1">IBT 16849</strain>
    </source>
</reference>
<organism evidence="1 2">
    <name type="scientific">Penicillium cf. griseofulvum</name>
    <dbReference type="NCBI Taxonomy" id="2972120"/>
    <lineage>
        <taxon>Eukaryota</taxon>
        <taxon>Fungi</taxon>
        <taxon>Dikarya</taxon>
        <taxon>Ascomycota</taxon>
        <taxon>Pezizomycotina</taxon>
        <taxon>Eurotiomycetes</taxon>
        <taxon>Eurotiomycetidae</taxon>
        <taxon>Eurotiales</taxon>
        <taxon>Aspergillaceae</taxon>
        <taxon>Penicillium</taxon>
    </lineage>
</organism>
<dbReference type="InterPro" id="IPR011009">
    <property type="entry name" value="Kinase-like_dom_sf"/>
</dbReference>